<evidence type="ECO:0000256" key="1">
    <source>
        <dbReference type="ARBA" id="ARBA00008655"/>
    </source>
</evidence>
<accession>A0A0W0DQK2</accession>
<dbReference type="InterPro" id="IPR002123">
    <property type="entry name" value="Plipid/glycerol_acylTrfase"/>
</dbReference>
<evidence type="ECO:0000259" key="6">
    <source>
        <dbReference type="SMART" id="SM00563"/>
    </source>
</evidence>
<keyword evidence="4" id="KW-0444">Lipid biosynthesis</keyword>
<dbReference type="SMART" id="SM00563">
    <property type="entry name" value="PlsC"/>
    <property type="match status" value="1"/>
</dbReference>
<dbReference type="OrthoDB" id="202234at2759"/>
<comment type="caution">
    <text evidence="7">The sequence shown here is derived from an EMBL/GenBank/DDBJ whole genome shotgun (WGS) entry which is preliminary data.</text>
</comment>
<dbReference type="Pfam" id="PF01553">
    <property type="entry name" value="Acyltransferase"/>
    <property type="match status" value="1"/>
</dbReference>
<dbReference type="EMBL" id="LLZZ01000112">
    <property type="protein sequence ID" value="KTB05656.1"/>
    <property type="molecule type" value="Genomic_DNA"/>
</dbReference>
<reference evidence="7 8" key="1">
    <citation type="submission" date="2015-10" db="EMBL/GenBank/DDBJ databases">
        <title>Draft genomes sequences of Candida glabrata isolates 1A, 1B, 2A, 2B, 3A and 3B.</title>
        <authorList>
            <person name="Haavelsrud O.E."/>
            <person name="Gaustad P."/>
        </authorList>
    </citation>
    <scope>NUCLEOTIDE SEQUENCE [LARGE SCALE GENOMIC DNA]</scope>
    <source>
        <strain evidence="7">910700640</strain>
    </source>
</reference>
<dbReference type="SUPFAM" id="SSF69593">
    <property type="entry name" value="Glycerol-3-phosphate (1)-acyltransferase"/>
    <property type="match status" value="1"/>
</dbReference>
<organism evidence="7 8">
    <name type="scientific">Candida glabrata</name>
    <name type="common">Yeast</name>
    <name type="synonym">Torulopsis glabrata</name>
    <dbReference type="NCBI Taxonomy" id="5478"/>
    <lineage>
        <taxon>Eukaryota</taxon>
        <taxon>Fungi</taxon>
        <taxon>Dikarya</taxon>
        <taxon>Ascomycota</taxon>
        <taxon>Saccharomycotina</taxon>
        <taxon>Saccharomycetes</taxon>
        <taxon>Saccharomycetales</taxon>
        <taxon>Saccharomycetaceae</taxon>
        <taxon>Nakaseomyces</taxon>
    </lineage>
</organism>
<feature type="transmembrane region" description="Helical" evidence="5">
    <location>
        <begin position="16"/>
        <end position="38"/>
    </location>
</feature>
<dbReference type="GO" id="GO:0006654">
    <property type="term" value="P:phosphatidic acid biosynthetic process"/>
    <property type="evidence" value="ECO:0007669"/>
    <property type="project" value="TreeGrafter"/>
</dbReference>
<keyword evidence="5" id="KW-1133">Transmembrane helix</keyword>
<comment type="similarity">
    <text evidence="1 4">Belongs to the 1-acyl-sn-glycerol-3-phosphate acyltransferase family.</text>
</comment>
<dbReference type="InterPro" id="IPR004552">
    <property type="entry name" value="AGP_acyltrans"/>
</dbReference>
<dbReference type="AlphaFoldDB" id="A0A0W0DQK2"/>
<keyword evidence="2 4" id="KW-0808">Transferase</keyword>
<keyword evidence="4" id="KW-0443">Lipid metabolism</keyword>
<keyword evidence="4" id="KW-0594">Phospholipid biosynthesis</keyword>
<comment type="catalytic activity">
    <reaction evidence="4">
        <text>a 1-acyl-sn-glycero-3-phosphate + an acyl-CoA = a 1,2-diacyl-sn-glycero-3-phosphate + CoA</text>
        <dbReference type="Rhea" id="RHEA:19709"/>
        <dbReference type="ChEBI" id="CHEBI:57287"/>
        <dbReference type="ChEBI" id="CHEBI:57970"/>
        <dbReference type="ChEBI" id="CHEBI:58342"/>
        <dbReference type="ChEBI" id="CHEBI:58608"/>
        <dbReference type="EC" id="2.3.1.51"/>
    </reaction>
</comment>
<dbReference type="EC" id="2.3.1.51" evidence="4"/>
<dbReference type="VEuPathDB" id="FungiDB:GWK60_L03773"/>
<name>A0A0W0DQK2_CANGB</name>
<sequence length="304" mass="34177">MGFFSIALYYLRTVSWVLILMVAAAYGTVASVFLTLIGKQHLAQWATARFYYYAMSMLMGIDVKIINEDVLKGKPFIAVSNHQSTLDILFLGRIFPQGCTVTAKKSLKYVPFLGWFMALSGTYFLDRSNREKSVSTLNRGLQNIREKKRALWIFPEGTRSYSTTPKILPFKKGAFHLAQQGQIPIVPVVISNTSTIMCSKYNVFNRGCITCKVLDPIPTKDLKKEEVGELAEKVRNMMEKEIMDLGYSKAINDTNLPPEAIEYMQKNNKKPSSVESTTEYGSIKKDEATVMVSSGSNSHLEQLS</sequence>
<dbReference type="VEuPathDB" id="FungiDB:CAGL0I04070g"/>
<dbReference type="NCBIfam" id="TIGR00530">
    <property type="entry name" value="AGP_acyltrn"/>
    <property type="match status" value="1"/>
</dbReference>
<comment type="domain">
    <text evidence="4">The HXXXXD motif is essential for acyltransferase activity and may constitute the binding site for the phosphate moiety of the glycerol-3-phosphate.</text>
</comment>
<dbReference type="VEuPathDB" id="FungiDB:GVI51_I03773"/>
<evidence type="ECO:0000256" key="4">
    <source>
        <dbReference type="RuleBase" id="RU361267"/>
    </source>
</evidence>
<evidence type="ECO:0000313" key="7">
    <source>
        <dbReference type="EMBL" id="KTB05656.1"/>
    </source>
</evidence>
<dbReference type="Proteomes" id="UP000054886">
    <property type="component" value="Unassembled WGS sequence"/>
</dbReference>
<dbReference type="GO" id="GO:0005811">
    <property type="term" value="C:lipid droplet"/>
    <property type="evidence" value="ECO:0007669"/>
    <property type="project" value="EnsemblFungi"/>
</dbReference>
<evidence type="ECO:0000313" key="8">
    <source>
        <dbReference type="Proteomes" id="UP000054886"/>
    </source>
</evidence>
<dbReference type="GO" id="GO:0003841">
    <property type="term" value="F:1-acylglycerol-3-phosphate O-acyltransferase activity"/>
    <property type="evidence" value="ECO:0007669"/>
    <property type="project" value="UniProtKB-UniRule"/>
</dbReference>
<feature type="transmembrane region" description="Helical" evidence="5">
    <location>
        <begin position="50"/>
        <end position="66"/>
    </location>
</feature>
<keyword evidence="3 4" id="KW-0012">Acyltransferase</keyword>
<dbReference type="CDD" id="cd07989">
    <property type="entry name" value="LPLAT_AGPAT-like"/>
    <property type="match status" value="1"/>
</dbReference>
<dbReference type="PANTHER" id="PTHR10434">
    <property type="entry name" value="1-ACYL-SN-GLYCEROL-3-PHOSPHATE ACYLTRANSFERASE"/>
    <property type="match status" value="1"/>
</dbReference>
<proteinExistence type="inferred from homology"/>
<evidence type="ECO:0000256" key="5">
    <source>
        <dbReference type="SAM" id="Phobius"/>
    </source>
</evidence>
<protein>
    <recommendedName>
        <fullName evidence="4">1-acyl-sn-glycerol-3-phosphate acyltransferase</fullName>
        <ecNumber evidence="4">2.3.1.51</ecNumber>
    </recommendedName>
</protein>
<dbReference type="GO" id="GO:0005783">
    <property type="term" value="C:endoplasmic reticulum"/>
    <property type="evidence" value="ECO:0007669"/>
    <property type="project" value="TreeGrafter"/>
</dbReference>
<dbReference type="GO" id="GO:0016020">
    <property type="term" value="C:membrane"/>
    <property type="evidence" value="ECO:0007669"/>
    <property type="project" value="InterPro"/>
</dbReference>
<evidence type="ECO:0000256" key="2">
    <source>
        <dbReference type="ARBA" id="ARBA00022679"/>
    </source>
</evidence>
<evidence type="ECO:0000256" key="3">
    <source>
        <dbReference type="ARBA" id="ARBA00023315"/>
    </source>
</evidence>
<keyword evidence="5" id="KW-0812">Transmembrane</keyword>
<keyword evidence="5" id="KW-0472">Membrane</keyword>
<dbReference type="PANTHER" id="PTHR10434:SF11">
    <property type="entry name" value="1-ACYL-SN-GLYCEROL-3-PHOSPHATE ACYLTRANSFERASE"/>
    <property type="match status" value="1"/>
</dbReference>
<dbReference type="VEuPathDB" id="FungiDB:GW608_L03773"/>
<feature type="domain" description="Phospholipid/glycerol acyltransferase" evidence="6">
    <location>
        <begin position="76"/>
        <end position="193"/>
    </location>
</feature>
<gene>
    <name evidence="7" type="ORF">AO440_002509</name>
</gene>
<dbReference type="PhylomeDB" id="A0A0W0DQK2"/>
<dbReference type="VEuPathDB" id="FungiDB:B1J91_I04070g"/>
<keyword evidence="4" id="KW-1208">Phospholipid metabolism</keyword>
<dbReference type="OMA" id="SKCTIQP"/>